<dbReference type="EnsemblPlants" id="ORUFI03G01170.1">
    <property type="protein sequence ID" value="ORUFI03G01170.1"/>
    <property type="gene ID" value="ORUFI03G01170"/>
</dbReference>
<feature type="compositionally biased region" description="Low complexity" evidence="1">
    <location>
        <begin position="288"/>
        <end position="303"/>
    </location>
</feature>
<dbReference type="AlphaFoldDB" id="A0A0E0NNU7"/>
<dbReference type="Gramene" id="ORUFI03G01170.1">
    <property type="protein sequence ID" value="ORUFI03G01170.1"/>
    <property type="gene ID" value="ORUFI03G01170"/>
</dbReference>
<dbReference type="PANTHER" id="PTHR33623:SF4">
    <property type="entry name" value="DUF4378 DOMAIN-CONTAINING PROTEIN"/>
    <property type="match status" value="1"/>
</dbReference>
<feature type="region of interest" description="Disordered" evidence="1">
    <location>
        <begin position="274"/>
        <end position="309"/>
    </location>
</feature>
<feature type="region of interest" description="Disordered" evidence="1">
    <location>
        <begin position="100"/>
        <end position="132"/>
    </location>
</feature>
<name>A0A0E0NNU7_ORYRU</name>
<dbReference type="OMA" id="RWMCVAE"/>
<feature type="region of interest" description="Disordered" evidence="1">
    <location>
        <begin position="157"/>
        <end position="231"/>
    </location>
</feature>
<dbReference type="eggNOG" id="ENOG502QU97">
    <property type="taxonomic scope" value="Eukaryota"/>
</dbReference>
<evidence type="ECO:0000313" key="2">
    <source>
        <dbReference type="EnsemblPlants" id="ORUFI03G01170.1"/>
    </source>
</evidence>
<evidence type="ECO:0000313" key="3">
    <source>
        <dbReference type="Proteomes" id="UP000008022"/>
    </source>
</evidence>
<dbReference type="PANTHER" id="PTHR33623">
    <property type="entry name" value="OS04G0572500 PROTEIN"/>
    <property type="match status" value="1"/>
</dbReference>
<feature type="compositionally biased region" description="Basic and acidic residues" evidence="1">
    <location>
        <begin position="184"/>
        <end position="206"/>
    </location>
</feature>
<feature type="compositionally biased region" description="Acidic residues" evidence="1">
    <location>
        <begin position="217"/>
        <end position="227"/>
    </location>
</feature>
<sequence>MAVAAPARRLTPLTLRDFLEQSSSEGFRAYPRFPVADEGVAGGDLAPPVRLLIEAGLRRSPSRLPSFYNFFHKSPGTLAKISRLSRSLSRRFRDGLWRRRGEDDGEEDDDIAVDERDSLGLPSPVVSSCSSSECEYMAESEAELATTEEEKCASASSASEYESVGTSQSSTGSVAFHGAADAGGDGHKEDVGDEPVGRKLEMEDKQQLSPVSVLDFPFDDDDGEEGSDAGMCSPSFQQCLAELQRSKAELLHKIRRLEGLTQVVVPVDLEAQFTESDSSERTHLNANSTSSSDDTATTAPTTPRQCTDDQDVVNHGEEEEEHSLLARLLESVVVTDEVSEWLLLDFFAEGVDRLRSSASSCPLNDCEEAALLRAAGDWARGAGQRWGVGDVVFSGWAAVADMERSRRWMCVAEEERDVGAEVDGLVMDALVDELVADLALGGATTVGVEVCTCRR</sequence>
<evidence type="ECO:0008006" key="4">
    <source>
        <dbReference type="Google" id="ProtNLM"/>
    </source>
</evidence>
<accession>A0A0E0NNU7</accession>
<feature type="compositionally biased region" description="Acidic residues" evidence="1">
    <location>
        <begin position="103"/>
        <end position="112"/>
    </location>
</feature>
<organism evidence="2 3">
    <name type="scientific">Oryza rufipogon</name>
    <name type="common">Brownbeard rice</name>
    <name type="synonym">Asian wild rice</name>
    <dbReference type="NCBI Taxonomy" id="4529"/>
    <lineage>
        <taxon>Eukaryota</taxon>
        <taxon>Viridiplantae</taxon>
        <taxon>Streptophyta</taxon>
        <taxon>Embryophyta</taxon>
        <taxon>Tracheophyta</taxon>
        <taxon>Spermatophyta</taxon>
        <taxon>Magnoliopsida</taxon>
        <taxon>Liliopsida</taxon>
        <taxon>Poales</taxon>
        <taxon>Poaceae</taxon>
        <taxon>BOP clade</taxon>
        <taxon>Oryzoideae</taxon>
        <taxon>Oryzeae</taxon>
        <taxon>Oryzinae</taxon>
        <taxon>Oryza</taxon>
    </lineage>
</organism>
<dbReference type="Proteomes" id="UP000008022">
    <property type="component" value="Unassembled WGS sequence"/>
</dbReference>
<proteinExistence type="predicted"/>
<protein>
    <recommendedName>
        <fullName evidence="4">DUF4378 domain-containing protein</fullName>
    </recommendedName>
</protein>
<feature type="compositionally biased region" description="Low complexity" evidence="1">
    <location>
        <begin position="157"/>
        <end position="182"/>
    </location>
</feature>
<keyword evidence="3" id="KW-1185">Reference proteome</keyword>
<reference evidence="3" key="1">
    <citation type="submission" date="2013-06" db="EMBL/GenBank/DDBJ databases">
        <authorList>
            <person name="Zhao Q."/>
        </authorList>
    </citation>
    <scope>NUCLEOTIDE SEQUENCE</scope>
    <source>
        <strain evidence="3">cv. W1943</strain>
    </source>
</reference>
<feature type="compositionally biased region" description="Low complexity" evidence="1">
    <location>
        <begin position="122"/>
        <end position="132"/>
    </location>
</feature>
<reference evidence="2" key="2">
    <citation type="submission" date="2015-06" db="UniProtKB">
        <authorList>
            <consortium name="EnsemblPlants"/>
        </authorList>
    </citation>
    <scope>IDENTIFICATION</scope>
</reference>
<dbReference type="STRING" id="4529.A0A0E0NNU7"/>
<dbReference type="HOGENOM" id="CLU_049247_0_0_1"/>
<evidence type="ECO:0000256" key="1">
    <source>
        <dbReference type="SAM" id="MobiDB-lite"/>
    </source>
</evidence>